<dbReference type="Proteomes" id="UP000887576">
    <property type="component" value="Unplaced"/>
</dbReference>
<protein>
    <submittedName>
        <fullName evidence="2">Uncharacterized protein</fullName>
    </submittedName>
</protein>
<reference evidence="2" key="1">
    <citation type="submission" date="2022-11" db="UniProtKB">
        <authorList>
            <consortium name="WormBaseParasite"/>
        </authorList>
    </citation>
    <scope>IDENTIFICATION</scope>
</reference>
<accession>A0AC34QLX7</accession>
<proteinExistence type="predicted"/>
<name>A0AC34QLX7_9BILA</name>
<evidence type="ECO:0000313" key="2">
    <source>
        <dbReference type="WBParaSite" id="JU765_v2.g17465.t1"/>
    </source>
</evidence>
<evidence type="ECO:0000313" key="1">
    <source>
        <dbReference type="Proteomes" id="UP000887576"/>
    </source>
</evidence>
<organism evidence="1 2">
    <name type="scientific">Panagrolaimus sp. JU765</name>
    <dbReference type="NCBI Taxonomy" id="591449"/>
    <lineage>
        <taxon>Eukaryota</taxon>
        <taxon>Metazoa</taxon>
        <taxon>Ecdysozoa</taxon>
        <taxon>Nematoda</taxon>
        <taxon>Chromadorea</taxon>
        <taxon>Rhabditida</taxon>
        <taxon>Tylenchina</taxon>
        <taxon>Panagrolaimomorpha</taxon>
        <taxon>Panagrolaimoidea</taxon>
        <taxon>Panagrolaimidae</taxon>
        <taxon>Panagrolaimus</taxon>
    </lineage>
</organism>
<sequence>MAMSTAEKAKLWIDLMPTFDGSTSILEFKNEADKLFSATGITNEEAAKLLPLKLKGKAEAIYNNVKTGGTDMKDFKAVIIKLAEELSKNIIKSSLRQELMEIKKSPNQSIEEVAAKIKLKVERAFPQVKIPGANGEPDQTITEHQEPIMIDAFIEALNPDIQMEINRLIANKGNDVKYKDVIDAAVKAESYLKTNKKRQQKK</sequence>
<dbReference type="WBParaSite" id="JU765_v2.g17465.t1">
    <property type="protein sequence ID" value="JU765_v2.g17465.t1"/>
    <property type="gene ID" value="JU765_v2.g17465"/>
</dbReference>